<keyword evidence="3" id="KW-1185">Reference proteome</keyword>
<dbReference type="SUPFAM" id="SSF55961">
    <property type="entry name" value="Bet v1-like"/>
    <property type="match status" value="1"/>
</dbReference>
<organism evidence="2 3">
    <name type="scientific">Apibacter mensalis</name>
    <dbReference type="NCBI Taxonomy" id="1586267"/>
    <lineage>
        <taxon>Bacteria</taxon>
        <taxon>Pseudomonadati</taxon>
        <taxon>Bacteroidota</taxon>
        <taxon>Flavobacteriia</taxon>
        <taxon>Flavobacteriales</taxon>
        <taxon>Weeksellaceae</taxon>
        <taxon>Apibacter</taxon>
    </lineage>
</organism>
<feature type="domain" description="START-like" evidence="1">
    <location>
        <begin position="2"/>
        <end position="125"/>
    </location>
</feature>
<dbReference type="OrthoDB" id="667567at2"/>
<dbReference type="Gene3D" id="3.30.530.20">
    <property type="match status" value="1"/>
</dbReference>
<evidence type="ECO:0000313" key="3">
    <source>
        <dbReference type="Proteomes" id="UP000182761"/>
    </source>
</evidence>
<evidence type="ECO:0000313" key="2">
    <source>
        <dbReference type="EMBL" id="CVK16066.1"/>
    </source>
</evidence>
<dbReference type="InterPro" id="IPR045736">
    <property type="entry name" value="START_2"/>
</dbReference>
<sequence>MNKIKYQLEFAMKCSTTLLFEYIGTSSGMSEWLADDVIERGDKFTFVWGDQEESANLIRYKEETFVRFRWEEDEGTKYFWELAIHVDDVTSDVALVITDFAEESDLEHSKLYWENLIDDLKKIIGS</sequence>
<proteinExistence type="predicted"/>
<dbReference type="RefSeq" id="WP_055425280.1">
    <property type="nucleotide sequence ID" value="NZ_FCOR01000005.1"/>
</dbReference>
<dbReference type="AlphaFoldDB" id="A0A0X3ANY8"/>
<gene>
    <name evidence="2" type="ORF">Ga0061079_10520</name>
</gene>
<dbReference type="STRING" id="1586267.GCA_001418685_00905"/>
<reference evidence="2 3" key="1">
    <citation type="submission" date="2016-01" db="EMBL/GenBank/DDBJ databases">
        <authorList>
            <person name="McClelland M."/>
            <person name="Jain A."/>
            <person name="Saraogi P."/>
            <person name="Mendelson R."/>
            <person name="Westerman R."/>
            <person name="SanMiguel P."/>
            <person name="Csonka L."/>
        </authorList>
    </citation>
    <scope>NUCLEOTIDE SEQUENCE [LARGE SCALE GENOMIC DNA]</scope>
    <source>
        <strain evidence="2 3">R-53146</strain>
    </source>
</reference>
<dbReference type="Pfam" id="PF19569">
    <property type="entry name" value="START_2"/>
    <property type="match status" value="1"/>
</dbReference>
<name>A0A0X3ANY8_9FLAO</name>
<protein>
    <recommendedName>
        <fullName evidence="1">START-like domain-containing protein</fullName>
    </recommendedName>
</protein>
<dbReference type="InterPro" id="IPR023393">
    <property type="entry name" value="START-like_dom_sf"/>
</dbReference>
<dbReference type="Proteomes" id="UP000182761">
    <property type="component" value="Unassembled WGS sequence"/>
</dbReference>
<accession>A0A0X3ANY8</accession>
<evidence type="ECO:0000259" key="1">
    <source>
        <dbReference type="Pfam" id="PF19569"/>
    </source>
</evidence>
<dbReference type="EMBL" id="FCOR01000005">
    <property type="protein sequence ID" value="CVK16066.1"/>
    <property type="molecule type" value="Genomic_DNA"/>
</dbReference>